<reference evidence="2" key="1">
    <citation type="journal article" date="2020" name="Stud. Mycol.">
        <title>101 Dothideomycetes genomes: a test case for predicting lifestyles and emergence of pathogens.</title>
        <authorList>
            <person name="Haridas S."/>
            <person name="Albert R."/>
            <person name="Binder M."/>
            <person name="Bloem J."/>
            <person name="Labutti K."/>
            <person name="Salamov A."/>
            <person name="Andreopoulos B."/>
            <person name="Baker S."/>
            <person name="Barry K."/>
            <person name="Bills G."/>
            <person name="Bluhm B."/>
            <person name="Cannon C."/>
            <person name="Castanera R."/>
            <person name="Culley D."/>
            <person name="Daum C."/>
            <person name="Ezra D."/>
            <person name="Gonzalez J."/>
            <person name="Henrissat B."/>
            <person name="Kuo A."/>
            <person name="Liang C."/>
            <person name="Lipzen A."/>
            <person name="Lutzoni F."/>
            <person name="Magnuson J."/>
            <person name="Mondo S."/>
            <person name="Nolan M."/>
            <person name="Ohm R."/>
            <person name="Pangilinan J."/>
            <person name="Park H.-J."/>
            <person name="Ramirez L."/>
            <person name="Alfaro M."/>
            <person name="Sun H."/>
            <person name="Tritt A."/>
            <person name="Yoshinaga Y."/>
            <person name="Zwiers L.-H."/>
            <person name="Turgeon B."/>
            <person name="Goodwin S."/>
            <person name="Spatafora J."/>
            <person name="Crous P."/>
            <person name="Grigoriev I."/>
        </authorList>
    </citation>
    <scope>NUCLEOTIDE SEQUENCE</scope>
    <source>
        <strain evidence="2">CBS 130266</strain>
    </source>
</reference>
<dbReference type="OrthoDB" id="3944128at2759"/>
<dbReference type="EMBL" id="MU007035">
    <property type="protein sequence ID" value="KAF2430895.1"/>
    <property type="molecule type" value="Genomic_DNA"/>
</dbReference>
<feature type="compositionally biased region" description="Low complexity" evidence="1">
    <location>
        <begin position="129"/>
        <end position="143"/>
    </location>
</feature>
<feature type="compositionally biased region" description="Pro residues" evidence="1">
    <location>
        <begin position="144"/>
        <end position="187"/>
    </location>
</feature>
<keyword evidence="3" id="KW-1185">Reference proteome</keyword>
<feature type="compositionally biased region" description="Polar residues" evidence="1">
    <location>
        <begin position="196"/>
        <end position="217"/>
    </location>
</feature>
<evidence type="ECO:0000313" key="3">
    <source>
        <dbReference type="Proteomes" id="UP000800235"/>
    </source>
</evidence>
<evidence type="ECO:0000313" key="2">
    <source>
        <dbReference type="EMBL" id="KAF2430895.1"/>
    </source>
</evidence>
<feature type="region of interest" description="Disordered" evidence="1">
    <location>
        <begin position="129"/>
        <end position="217"/>
    </location>
</feature>
<proteinExistence type="predicted"/>
<sequence>MTWYAMFPTTLSTGNGASCCIRSSTRSHTPTHSPFPQTGIVDPIDPQGWLYKLTGVEFGDPFEVLNPSEISSLWAPTSLGISYAGCFHTACNVTSSTVAAAQAVHSQANILATTTTTISSVGKTTSQAAAKQSATALPAAKPAPTTPLNPTPTPTKSPEPAPTSPAPKPDPQPSSPAPKDNPPPPASSPKVDSVPTTANTDKPPQNAGGSTSARAFP</sequence>
<protein>
    <submittedName>
        <fullName evidence="2">Uncharacterized protein</fullName>
    </submittedName>
</protein>
<accession>A0A9P4TYP7</accession>
<dbReference type="Proteomes" id="UP000800235">
    <property type="component" value="Unassembled WGS sequence"/>
</dbReference>
<organism evidence="2 3">
    <name type="scientific">Tothia fuscella</name>
    <dbReference type="NCBI Taxonomy" id="1048955"/>
    <lineage>
        <taxon>Eukaryota</taxon>
        <taxon>Fungi</taxon>
        <taxon>Dikarya</taxon>
        <taxon>Ascomycota</taxon>
        <taxon>Pezizomycotina</taxon>
        <taxon>Dothideomycetes</taxon>
        <taxon>Pleosporomycetidae</taxon>
        <taxon>Venturiales</taxon>
        <taxon>Cylindrosympodiaceae</taxon>
        <taxon>Tothia</taxon>
    </lineage>
</organism>
<gene>
    <name evidence="2" type="ORF">EJ08DRAFT_201912</name>
</gene>
<evidence type="ECO:0000256" key="1">
    <source>
        <dbReference type="SAM" id="MobiDB-lite"/>
    </source>
</evidence>
<dbReference type="PRINTS" id="PR01217">
    <property type="entry name" value="PRICHEXTENSN"/>
</dbReference>
<dbReference type="AlphaFoldDB" id="A0A9P4TYP7"/>
<name>A0A9P4TYP7_9PEZI</name>
<comment type="caution">
    <text evidence="2">The sequence shown here is derived from an EMBL/GenBank/DDBJ whole genome shotgun (WGS) entry which is preliminary data.</text>
</comment>